<dbReference type="GO" id="GO:0006508">
    <property type="term" value="P:proteolysis"/>
    <property type="evidence" value="ECO:0007669"/>
    <property type="project" value="UniProtKB-KW"/>
</dbReference>
<dbReference type="SUPFAM" id="SSF50494">
    <property type="entry name" value="Trypsin-like serine proteases"/>
    <property type="match status" value="1"/>
</dbReference>
<keyword evidence="5" id="KW-1185">Reference proteome</keyword>
<proteinExistence type="inferred from homology"/>
<dbReference type="PRINTS" id="PR00834">
    <property type="entry name" value="PROTEASES2C"/>
</dbReference>
<sequence>MEWRFLLAVACIGGLSILLPVTVPLSTRVAVEQSSSLGWEQELQPLAESITVKVLAEGFLGSGIIFKEKDSVYTVVTNAHVMISGDPPYRIQTPDRRVYEAKLPHQVKKLDATCFNGKDLAILQFYSPTHKYAVASLGSTSNLSVGNQVFAAGFPFNVEGTQDVGFVFKAGKVSWVLDKALDGGYSIGYTNDIQKGMSGGPLLNRQGKVVAINGIHAEPLWGEPYTYQDGTPPEAPLRQRMSKYSWGIPIETIVELEPSSLKDGNSKFSFTYKCDRKHLQKPQAVLPVSSLSIFT</sequence>
<comment type="similarity">
    <text evidence="1">Belongs to the peptidase S1C family.</text>
</comment>
<keyword evidence="3" id="KW-0378">Hydrolase</keyword>
<dbReference type="EMBL" id="RSCJ01000003">
    <property type="protein sequence ID" value="RUR85143.1"/>
    <property type="molecule type" value="Genomic_DNA"/>
</dbReference>
<keyword evidence="2" id="KW-0645">Protease</keyword>
<protein>
    <recommendedName>
        <fullName evidence="6">Serine protease</fullName>
    </recommendedName>
</protein>
<dbReference type="PANTHER" id="PTHR43343">
    <property type="entry name" value="PEPTIDASE S12"/>
    <property type="match status" value="1"/>
</dbReference>
<reference evidence="4 5" key="1">
    <citation type="journal article" date="2019" name="Genome Biol. Evol.">
        <title>Day and night: Metabolic profiles and evolutionary relationships of six axenic non-marine cyanobacteria.</title>
        <authorList>
            <person name="Will S.E."/>
            <person name="Henke P."/>
            <person name="Boedeker C."/>
            <person name="Huang S."/>
            <person name="Brinkmann H."/>
            <person name="Rohde M."/>
            <person name="Jarek M."/>
            <person name="Friedl T."/>
            <person name="Seufert S."/>
            <person name="Schumacher M."/>
            <person name="Overmann J."/>
            <person name="Neumann-Schaal M."/>
            <person name="Petersen J."/>
        </authorList>
    </citation>
    <scope>NUCLEOTIDE SEQUENCE [LARGE SCALE GENOMIC DNA]</scope>
    <source>
        <strain evidence="4 5">PCC 6912</strain>
    </source>
</reference>
<evidence type="ECO:0000256" key="1">
    <source>
        <dbReference type="ARBA" id="ARBA00010541"/>
    </source>
</evidence>
<dbReference type="InterPro" id="IPR051201">
    <property type="entry name" value="Chloro_Bact_Ser_Proteases"/>
</dbReference>
<organism evidence="4 5">
    <name type="scientific">Chlorogloeopsis fritschii PCC 6912</name>
    <dbReference type="NCBI Taxonomy" id="211165"/>
    <lineage>
        <taxon>Bacteria</taxon>
        <taxon>Bacillati</taxon>
        <taxon>Cyanobacteriota</taxon>
        <taxon>Cyanophyceae</taxon>
        <taxon>Nostocales</taxon>
        <taxon>Chlorogloeopsidaceae</taxon>
        <taxon>Chlorogloeopsis</taxon>
    </lineage>
</organism>
<dbReference type="InterPro" id="IPR043504">
    <property type="entry name" value="Peptidase_S1_PA_chymotrypsin"/>
</dbReference>
<evidence type="ECO:0000256" key="3">
    <source>
        <dbReference type="ARBA" id="ARBA00022801"/>
    </source>
</evidence>
<dbReference type="PANTHER" id="PTHR43343:SF3">
    <property type="entry name" value="PROTEASE DO-LIKE 8, CHLOROPLASTIC"/>
    <property type="match status" value="1"/>
</dbReference>
<dbReference type="RefSeq" id="WP_016872507.1">
    <property type="nucleotide sequence ID" value="NZ_AJLN01000085.1"/>
</dbReference>
<dbReference type="GO" id="GO:0004252">
    <property type="term" value="F:serine-type endopeptidase activity"/>
    <property type="evidence" value="ECO:0007669"/>
    <property type="project" value="InterPro"/>
</dbReference>
<dbReference type="InterPro" id="IPR009003">
    <property type="entry name" value="Peptidase_S1_PA"/>
</dbReference>
<evidence type="ECO:0008006" key="6">
    <source>
        <dbReference type="Google" id="ProtNLM"/>
    </source>
</evidence>
<evidence type="ECO:0000256" key="2">
    <source>
        <dbReference type="ARBA" id="ARBA00022670"/>
    </source>
</evidence>
<evidence type="ECO:0000313" key="5">
    <source>
        <dbReference type="Proteomes" id="UP000268857"/>
    </source>
</evidence>
<name>A0A433NP82_CHLFR</name>
<dbReference type="Proteomes" id="UP000268857">
    <property type="component" value="Unassembled WGS sequence"/>
</dbReference>
<evidence type="ECO:0000313" key="4">
    <source>
        <dbReference type="EMBL" id="RUR85143.1"/>
    </source>
</evidence>
<dbReference type="STRING" id="211165.GCA_000317285_03207"/>
<comment type="caution">
    <text evidence="4">The sequence shown here is derived from an EMBL/GenBank/DDBJ whole genome shotgun (WGS) entry which is preliminary data.</text>
</comment>
<dbReference type="AlphaFoldDB" id="A0A433NP82"/>
<dbReference type="OrthoDB" id="449254at2"/>
<dbReference type="Gene3D" id="2.40.10.10">
    <property type="entry name" value="Trypsin-like serine proteases"/>
    <property type="match status" value="2"/>
</dbReference>
<dbReference type="Pfam" id="PF13365">
    <property type="entry name" value="Trypsin_2"/>
    <property type="match status" value="1"/>
</dbReference>
<gene>
    <name evidence="4" type="ORF">PCC6912_12590</name>
</gene>
<dbReference type="InterPro" id="IPR001940">
    <property type="entry name" value="Peptidase_S1C"/>
</dbReference>
<accession>A0A433NP82</accession>